<keyword evidence="1" id="KW-0472">Membrane</keyword>
<feature type="domain" description="CAAX prenyl protease 2/Lysostaphin resistance protein A-like" evidence="2">
    <location>
        <begin position="651"/>
        <end position="755"/>
    </location>
</feature>
<comment type="caution">
    <text evidence="3">The sequence shown here is derived from an EMBL/GenBank/DDBJ whole genome shotgun (WGS) entry which is preliminary data.</text>
</comment>
<dbReference type="InterPro" id="IPR003675">
    <property type="entry name" value="Rce1/LyrA-like_dom"/>
</dbReference>
<dbReference type="GO" id="GO:0004175">
    <property type="term" value="F:endopeptidase activity"/>
    <property type="evidence" value="ECO:0007669"/>
    <property type="project" value="UniProtKB-ARBA"/>
</dbReference>
<gene>
    <name evidence="3" type="ORF">DXZ20_31540</name>
</gene>
<dbReference type="GO" id="GO:0080120">
    <property type="term" value="P:CAAX-box protein maturation"/>
    <property type="evidence" value="ECO:0007669"/>
    <property type="project" value="UniProtKB-ARBA"/>
</dbReference>
<feature type="transmembrane region" description="Helical" evidence="1">
    <location>
        <begin position="745"/>
        <end position="765"/>
    </location>
</feature>
<evidence type="ECO:0000259" key="2">
    <source>
        <dbReference type="Pfam" id="PF02517"/>
    </source>
</evidence>
<keyword evidence="1" id="KW-0812">Transmembrane</keyword>
<keyword evidence="3" id="KW-0482">Metalloprotease</keyword>
<name>A0A6M0RW62_9CYAN</name>
<protein>
    <submittedName>
        <fullName evidence="3">CPBP family intramembrane metalloprotease</fullName>
    </submittedName>
</protein>
<evidence type="ECO:0000256" key="1">
    <source>
        <dbReference type="SAM" id="Phobius"/>
    </source>
</evidence>
<dbReference type="GO" id="GO:0006508">
    <property type="term" value="P:proteolysis"/>
    <property type="evidence" value="ECO:0007669"/>
    <property type="project" value="UniProtKB-KW"/>
</dbReference>
<dbReference type="Pfam" id="PF02517">
    <property type="entry name" value="Rce1-like"/>
    <property type="match status" value="1"/>
</dbReference>
<dbReference type="GO" id="GO:0008237">
    <property type="term" value="F:metallopeptidase activity"/>
    <property type="evidence" value="ECO:0007669"/>
    <property type="project" value="UniProtKB-KW"/>
</dbReference>
<evidence type="ECO:0000313" key="4">
    <source>
        <dbReference type="Proteomes" id="UP000481033"/>
    </source>
</evidence>
<accession>A0A6M0RW62</accession>
<feature type="transmembrane region" description="Helical" evidence="1">
    <location>
        <begin position="688"/>
        <end position="710"/>
    </location>
</feature>
<organism evidence="3 4">
    <name type="scientific">Adonisia turfae CCMR0081</name>
    <dbReference type="NCBI Taxonomy" id="2292702"/>
    <lineage>
        <taxon>Bacteria</taxon>
        <taxon>Bacillati</taxon>
        <taxon>Cyanobacteriota</taxon>
        <taxon>Adonisia</taxon>
        <taxon>Adonisia turfae</taxon>
    </lineage>
</organism>
<keyword evidence="4" id="KW-1185">Reference proteome</keyword>
<evidence type="ECO:0000313" key="3">
    <source>
        <dbReference type="EMBL" id="NEZ60100.1"/>
    </source>
</evidence>
<keyword evidence="3" id="KW-0645">Protease</keyword>
<proteinExistence type="predicted"/>
<keyword evidence="3" id="KW-0378">Hydrolase</keyword>
<dbReference type="EMBL" id="QXHD01000004">
    <property type="protein sequence ID" value="NEZ60100.1"/>
    <property type="molecule type" value="Genomic_DNA"/>
</dbReference>
<keyword evidence="1" id="KW-1133">Transmembrane helix</keyword>
<sequence>MALVILLGVSGCTRAETMQRLSNYDILTNALPSSIEVAKPPEHYQPVADWIGRLVLPQLDEVEAKPGDWAWIELLHTPSSDQDLVGQTVALTWQADASLAAYVNLVSRDLRFGAEANESQQAGNVHPQRLDGWQTVGPLQSLAGARPQDDVLVSLAGVRRKGDSLTIAQKPTQIAERFYGLVKLASTAAVKTTCSAVCWQFQVRHYNPDSQEFDGALDAIYLPEIPAVNGVRQFSLKQLEQSPAGERGWYVYGSPNGQGQFMVQALAPRALFELEPDATITAPDDGLNYINFGNWRRTRDRKGTIETVQLGQTDWQEGDQGLVLHIFGGIGGERAEKPPVVGTVTGHFSYGIATVVRDAITQKLRFNIDYHQVYAHNPNGIVSGKLSWEEYMGNLQRGWMGTRPVSDVIVRLDALTQDYGQAGASIQPLAMLAQQLQIMTARYRVGDGTGAAVVTPAQSCIQDSSQALYKTIKQIETQVRHQPPVDPQQLQPLAVLGKRLENALVPVGIVRPDWQQNSEVLAGTRDQSLDRKNNLITQLLSWRTIIPRVAYDHLAIIFYEQGATLRFLRTNQIGGNDPTILPLAPTELFGQYFFIPTAFSRLIEALRVPSFSDWLMTLAVAVGYGTIAIPLGLWGKLLSLQNILGRVPPGQLVLRLLRALVVPALIEELLFRVLLLPHPTEGVLSTTLLLWAALSMALFVISHPLQAILFRSHLVALFSRPLFIGLTALLGLSCVALYVNTGSLWTVVGLHWIVVAIWLIFLGGWHHLRFYN</sequence>
<feature type="transmembrane region" description="Helical" evidence="1">
    <location>
        <begin position="614"/>
        <end position="635"/>
    </location>
</feature>
<reference evidence="3 4" key="1">
    <citation type="journal article" date="2020" name="Microb. Ecol.">
        <title>Ecogenomics of the Marine Benthic Filamentous Cyanobacterium Adonisia.</title>
        <authorList>
            <person name="Walter J.M."/>
            <person name="Coutinho F.H."/>
            <person name="Leomil L."/>
            <person name="Hargreaves P.I."/>
            <person name="Campeao M.E."/>
            <person name="Vieira V.V."/>
            <person name="Silva B.S."/>
            <person name="Fistarol G.O."/>
            <person name="Salomon P.S."/>
            <person name="Sawabe T."/>
            <person name="Mino S."/>
            <person name="Hosokawa M."/>
            <person name="Miyashita H."/>
            <person name="Maruyama F."/>
            <person name="van Verk M.C."/>
            <person name="Dutilh B.E."/>
            <person name="Thompson C.C."/>
            <person name="Thompson F.L."/>
        </authorList>
    </citation>
    <scope>NUCLEOTIDE SEQUENCE [LARGE SCALE GENOMIC DNA]</scope>
    <source>
        <strain evidence="3 4">CCMR0081</strain>
    </source>
</reference>
<feature type="transmembrane region" description="Helical" evidence="1">
    <location>
        <begin position="722"/>
        <end position="739"/>
    </location>
</feature>
<dbReference type="Proteomes" id="UP000481033">
    <property type="component" value="Unassembled WGS sequence"/>
</dbReference>
<dbReference type="AlphaFoldDB" id="A0A6M0RW62"/>
<feature type="transmembrane region" description="Helical" evidence="1">
    <location>
        <begin position="656"/>
        <end position="676"/>
    </location>
</feature>